<evidence type="ECO:0000313" key="3">
    <source>
        <dbReference type="Proteomes" id="UP000194136"/>
    </source>
</evidence>
<protein>
    <submittedName>
        <fullName evidence="2">Uncharacterized protein</fullName>
    </submittedName>
</protein>
<evidence type="ECO:0000256" key="1">
    <source>
        <dbReference type="SAM" id="Phobius"/>
    </source>
</evidence>
<dbReference type="Proteomes" id="UP000194136">
    <property type="component" value="Chromosome 1"/>
</dbReference>
<keyword evidence="1" id="KW-0812">Transmembrane</keyword>
<dbReference type="KEGG" id="vsy:K08M4_21630"/>
<name>A0AA34XP26_9VIBR</name>
<sequence>MSKVMEVLERIAENTASTIDPVWVAAITGGTAILTALITVGSTVYIQLKNNDLEHQKLIADVITRERVRWLKELRDLVGTNYVYIDLQYNLLKREIDVPRDQFQSKLDEISTKIMKQSNEIILMLNKNDPVQGEVFNSIQDVQNFILECVNTATLEAQSFDDARYGKIKNKIFNAMNEIGCETWRQIKNLS</sequence>
<keyword evidence="1" id="KW-0472">Membrane</keyword>
<dbReference type="AlphaFoldDB" id="A0AA34XP26"/>
<keyword evidence="1" id="KW-1133">Transmembrane helix</keyword>
<evidence type="ECO:0000313" key="2">
    <source>
        <dbReference type="EMBL" id="ARP38896.1"/>
    </source>
</evidence>
<dbReference type="EMBL" id="CP017916">
    <property type="protein sequence ID" value="ARP38896.1"/>
    <property type="molecule type" value="Genomic_DNA"/>
</dbReference>
<proteinExistence type="predicted"/>
<organism evidence="2 3">
    <name type="scientific">Vibrio syngnathi</name>
    <dbReference type="NCBI Taxonomy" id="3034029"/>
    <lineage>
        <taxon>Bacteria</taxon>
        <taxon>Pseudomonadati</taxon>
        <taxon>Pseudomonadota</taxon>
        <taxon>Gammaproteobacteria</taxon>
        <taxon>Vibrionales</taxon>
        <taxon>Vibrionaceae</taxon>
        <taxon>Vibrio</taxon>
    </lineage>
</organism>
<feature type="transmembrane region" description="Helical" evidence="1">
    <location>
        <begin position="22"/>
        <end position="48"/>
    </location>
</feature>
<dbReference type="RefSeq" id="WP_016768846.1">
    <property type="nucleotide sequence ID" value="NZ_CP017916.1"/>
</dbReference>
<accession>A0AA34XP26</accession>
<gene>
    <name evidence="2" type="ORF">K08M4_21630</name>
</gene>
<reference evidence="2 3" key="1">
    <citation type="submission" date="2016-10" db="EMBL/GenBank/DDBJ databases">
        <title>The High Quality Genome of Vibrio splendidus K08M4.</title>
        <authorList>
            <person name="Wendling C."/>
            <person name="Chibani C.M."/>
            <person name="Hertel R."/>
            <person name="Sproer C."/>
            <person name="Bunk B."/>
            <person name="Overmann J."/>
            <person name="Roth O."/>
            <person name="Liesegang H."/>
        </authorList>
    </citation>
    <scope>NUCLEOTIDE SEQUENCE [LARGE SCALE GENOMIC DNA]</scope>
    <source>
        <strain evidence="2 3">K08M4</strain>
    </source>
</reference>
<keyword evidence="3" id="KW-1185">Reference proteome</keyword>